<protein>
    <recommendedName>
        <fullName evidence="9">Glycosyltransferase RgtA/B/C/D-like domain-containing protein</fullName>
    </recommendedName>
</protein>
<feature type="transmembrane region" description="Helical" evidence="8">
    <location>
        <begin position="12"/>
        <end position="30"/>
    </location>
</feature>
<keyword evidence="4" id="KW-0808">Transferase</keyword>
<evidence type="ECO:0000256" key="7">
    <source>
        <dbReference type="ARBA" id="ARBA00023136"/>
    </source>
</evidence>
<comment type="caution">
    <text evidence="10">The sequence shown here is derived from an EMBL/GenBank/DDBJ whole genome shotgun (WGS) entry which is preliminary data.</text>
</comment>
<sequence length="539" mass="62020">MKNQRLSFFLNKGKCFFVVILILGIFFRLVDLDKKFFWGDEVYSSIRIAGYTKEEVIEQVYDSGVISVKALDKYKFPNQERDLTDTINALRGNSEHPPLYYLMARFWMQWFGNSVTVLRSVSALISLLAFPGIYWLCWELFYEGRGPEVRGQRDYSEIAVAIFAISPLHILYAHEAREYSLWTVAILLSSAALLRAIRIKTKTSWGIYAATLTLGFYSHLLFALTAIGHGIYVLATESWRWSKTLRFYLLSTLMGIITYAPWLLVIISDFYKFHGTIAEGPEKTSLSSLIERWFRNINRVFFDANLGSVNVILVILIAYAIYFLCRHSQRRVWLFILSLIGVTAVTLMLPDLILGSTRSLGMRYLIPCYLGIQLAVAYLLVTQISLSTNWLQKFWKILTVIIISAGVLACVINSQKEVSWSKSDEKAKQFLQVAQNINQANLPMVISNADPIYVLTLSYRLEDKVKIQLINKLKSLKIKDGFSDLFVFNPTDKLKQELVSTKNYQLQPVVQRKSIQLWQVLNKNTFNWHLEGDGEMGRW</sequence>
<name>A0A6B3NAJ9_9CYAN</name>
<evidence type="ECO:0000256" key="6">
    <source>
        <dbReference type="ARBA" id="ARBA00022989"/>
    </source>
</evidence>
<dbReference type="PANTHER" id="PTHR33908">
    <property type="entry name" value="MANNOSYLTRANSFERASE YKCB-RELATED"/>
    <property type="match status" value="1"/>
</dbReference>
<feature type="transmembrane region" description="Helical" evidence="8">
    <location>
        <begin position="247"/>
        <end position="267"/>
    </location>
</feature>
<organism evidence="10">
    <name type="scientific">Symploca sp. SIO1C4</name>
    <dbReference type="NCBI Taxonomy" id="2607765"/>
    <lineage>
        <taxon>Bacteria</taxon>
        <taxon>Bacillati</taxon>
        <taxon>Cyanobacteriota</taxon>
        <taxon>Cyanophyceae</taxon>
        <taxon>Coleofasciculales</taxon>
        <taxon>Coleofasciculaceae</taxon>
        <taxon>Symploca</taxon>
    </lineage>
</organism>
<feature type="transmembrane region" description="Helical" evidence="8">
    <location>
        <begin position="300"/>
        <end position="321"/>
    </location>
</feature>
<feature type="transmembrane region" description="Helical" evidence="8">
    <location>
        <begin position="209"/>
        <end position="235"/>
    </location>
</feature>
<dbReference type="AlphaFoldDB" id="A0A6B3NAJ9"/>
<dbReference type="EMBL" id="JAAHFQ010000600">
    <property type="protein sequence ID" value="NER30616.1"/>
    <property type="molecule type" value="Genomic_DNA"/>
</dbReference>
<evidence type="ECO:0000256" key="1">
    <source>
        <dbReference type="ARBA" id="ARBA00004651"/>
    </source>
</evidence>
<dbReference type="InterPro" id="IPR050297">
    <property type="entry name" value="LipidA_mod_glycosyltrf_83"/>
</dbReference>
<dbReference type="Pfam" id="PF13231">
    <property type="entry name" value="PMT_2"/>
    <property type="match status" value="1"/>
</dbReference>
<dbReference type="GO" id="GO:0009103">
    <property type="term" value="P:lipopolysaccharide biosynthetic process"/>
    <property type="evidence" value="ECO:0007669"/>
    <property type="project" value="UniProtKB-ARBA"/>
</dbReference>
<feature type="transmembrane region" description="Helical" evidence="8">
    <location>
        <begin position="117"/>
        <end position="142"/>
    </location>
</feature>
<accession>A0A6B3NAJ9</accession>
<evidence type="ECO:0000256" key="5">
    <source>
        <dbReference type="ARBA" id="ARBA00022692"/>
    </source>
</evidence>
<keyword evidence="2" id="KW-1003">Cell membrane</keyword>
<evidence type="ECO:0000256" key="3">
    <source>
        <dbReference type="ARBA" id="ARBA00022676"/>
    </source>
</evidence>
<reference evidence="10" key="1">
    <citation type="submission" date="2019-11" db="EMBL/GenBank/DDBJ databases">
        <title>Genomic insights into an expanded diversity of filamentous marine cyanobacteria reveals the extraordinary biosynthetic potential of Moorea and Okeania.</title>
        <authorList>
            <person name="Ferreira Leao T."/>
            <person name="Wang M."/>
            <person name="Moss N."/>
            <person name="Da Silva R."/>
            <person name="Sanders J."/>
            <person name="Nurk S."/>
            <person name="Gurevich A."/>
            <person name="Humphrey G."/>
            <person name="Reher R."/>
            <person name="Zhu Q."/>
            <person name="Belda-Ferre P."/>
            <person name="Glukhov E."/>
            <person name="Rex R."/>
            <person name="Dorrestein P.C."/>
            <person name="Knight R."/>
            <person name="Pevzner P."/>
            <person name="Gerwick W.H."/>
            <person name="Gerwick L."/>
        </authorList>
    </citation>
    <scope>NUCLEOTIDE SEQUENCE</scope>
    <source>
        <strain evidence="10">SIO1C4</strain>
    </source>
</reference>
<dbReference type="GO" id="GO:0005886">
    <property type="term" value="C:plasma membrane"/>
    <property type="evidence" value="ECO:0007669"/>
    <property type="project" value="UniProtKB-SubCell"/>
</dbReference>
<evidence type="ECO:0000313" key="10">
    <source>
        <dbReference type="EMBL" id="NER30616.1"/>
    </source>
</evidence>
<keyword evidence="7 8" id="KW-0472">Membrane</keyword>
<dbReference type="PANTHER" id="PTHR33908:SF11">
    <property type="entry name" value="MEMBRANE PROTEIN"/>
    <property type="match status" value="1"/>
</dbReference>
<feature type="transmembrane region" description="Helical" evidence="8">
    <location>
        <begin position="366"/>
        <end position="388"/>
    </location>
</feature>
<feature type="transmembrane region" description="Helical" evidence="8">
    <location>
        <begin position="333"/>
        <end position="354"/>
    </location>
</feature>
<keyword evidence="5 8" id="KW-0812">Transmembrane</keyword>
<comment type="subcellular location">
    <subcellularLocation>
        <location evidence="1">Cell membrane</location>
        <topology evidence="1">Multi-pass membrane protein</topology>
    </subcellularLocation>
</comment>
<evidence type="ECO:0000256" key="8">
    <source>
        <dbReference type="SAM" id="Phobius"/>
    </source>
</evidence>
<feature type="transmembrane region" description="Helical" evidence="8">
    <location>
        <begin position="394"/>
        <end position="412"/>
    </location>
</feature>
<evidence type="ECO:0000256" key="4">
    <source>
        <dbReference type="ARBA" id="ARBA00022679"/>
    </source>
</evidence>
<keyword evidence="3" id="KW-0328">Glycosyltransferase</keyword>
<gene>
    <name evidence="10" type="ORF">F6J89_24110</name>
</gene>
<evidence type="ECO:0000256" key="2">
    <source>
        <dbReference type="ARBA" id="ARBA00022475"/>
    </source>
</evidence>
<keyword evidence="6 8" id="KW-1133">Transmembrane helix</keyword>
<feature type="transmembrane region" description="Helical" evidence="8">
    <location>
        <begin position="154"/>
        <end position="173"/>
    </location>
</feature>
<feature type="non-terminal residue" evidence="10">
    <location>
        <position position="539"/>
    </location>
</feature>
<dbReference type="InterPro" id="IPR038731">
    <property type="entry name" value="RgtA/B/C-like"/>
</dbReference>
<dbReference type="GO" id="GO:0016763">
    <property type="term" value="F:pentosyltransferase activity"/>
    <property type="evidence" value="ECO:0007669"/>
    <property type="project" value="TreeGrafter"/>
</dbReference>
<feature type="transmembrane region" description="Helical" evidence="8">
    <location>
        <begin position="179"/>
        <end position="197"/>
    </location>
</feature>
<feature type="domain" description="Glycosyltransferase RgtA/B/C/D-like" evidence="9">
    <location>
        <begin position="96"/>
        <end position="263"/>
    </location>
</feature>
<evidence type="ECO:0000259" key="9">
    <source>
        <dbReference type="Pfam" id="PF13231"/>
    </source>
</evidence>
<proteinExistence type="predicted"/>